<gene>
    <name evidence="1" type="ORF">LCGC14_0442570</name>
</gene>
<name>A0A0F9T372_9ZZZZ</name>
<proteinExistence type="predicted"/>
<reference evidence="1" key="1">
    <citation type="journal article" date="2015" name="Nature">
        <title>Complex archaea that bridge the gap between prokaryotes and eukaryotes.</title>
        <authorList>
            <person name="Spang A."/>
            <person name="Saw J.H."/>
            <person name="Jorgensen S.L."/>
            <person name="Zaremba-Niedzwiedzka K."/>
            <person name="Martijn J."/>
            <person name="Lind A.E."/>
            <person name="van Eijk R."/>
            <person name="Schleper C."/>
            <person name="Guy L."/>
            <person name="Ettema T.J."/>
        </authorList>
    </citation>
    <scope>NUCLEOTIDE SEQUENCE</scope>
</reference>
<protein>
    <submittedName>
        <fullName evidence="1">Uncharacterized protein</fullName>
    </submittedName>
</protein>
<organism evidence="1">
    <name type="scientific">marine sediment metagenome</name>
    <dbReference type="NCBI Taxonomy" id="412755"/>
    <lineage>
        <taxon>unclassified sequences</taxon>
        <taxon>metagenomes</taxon>
        <taxon>ecological metagenomes</taxon>
    </lineage>
</organism>
<comment type="caution">
    <text evidence="1">The sequence shown here is derived from an EMBL/GenBank/DDBJ whole genome shotgun (WGS) entry which is preliminary data.</text>
</comment>
<sequence>MRSWIMLIVTLSILVVISLIIIFSSNSNNSTDVRCKETSDTVGEYKACIAFQRCYDEFEDNIDLQASCIADLIQGRNPF</sequence>
<dbReference type="AlphaFoldDB" id="A0A0F9T372"/>
<accession>A0A0F9T372</accession>
<dbReference type="EMBL" id="LAZR01000429">
    <property type="protein sequence ID" value="KKN69262.1"/>
    <property type="molecule type" value="Genomic_DNA"/>
</dbReference>
<evidence type="ECO:0000313" key="1">
    <source>
        <dbReference type="EMBL" id="KKN69262.1"/>
    </source>
</evidence>